<comment type="similarity">
    <text evidence="2 7">Belongs to the UPF0266 family.</text>
</comment>
<evidence type="ECO:0000256" key="2">
    <source>
        <dbReference type="ARBA" id="ARBA00009962"/>
    </source>
</evidence>
<dbReference type="HAMAP" id="MF_01071">
    <property type="entry name" value="UPF0266"/>
    <property type="match status" value="1"/>
</dbReference>
<name>W7CP59_9LIST</name>
<evidence type="ECO:0000256" key="6">
    <source>
        <dbReference type="ARBA" id="ARBA00023136"/>
    </source>
</evidence>
<dbReference type="EMBL" id="AODH01000012">
    <property type="protein sequence ID" value="EUJ41394.1"/>
    <property type="molecule type" value="Genomic_DNA"/>
</dbReference>
<feature type="transmembrane region" description="Helical" evidence="7">
    <location>
        <begin position="69"/>
        <end position="87"/>
    </location>
</feature>
<dbReference type="RefSeq" id="WP_035313673.1">
    <property type="nucleotide sequence ID" value="NZ_AODH01000012.1"/>
</dbReference>
<accession>W7CP59</accession>
<gene>
    <name evidence="8" type="ORF">BCAMP_03780</name>
</gene>
<evidence type="ECO:0000256" key="1">
    <source>
        <dbReference type="ARBA" id="ARBA00004651"/>
    </source>
</evidence>
<dbReference type="OrthoDB" id="2360740at2"/>
<feature type="transmembrane region" description="Helical" evidence="7">
    <location>
        <begin position="6"/>
        <end position="24"/>
    </location>
</feature>
<comment type="caution">
    <text evidence="8">The sequence shown here is derived from an EMBL/GenBank/DDBJ whole genome shotgun (WGS) entry which is preliminary data.</text>
</comment>
<keyword evidence="4 7" id="KW-0812">Transmembrane</keyword>
<dbReference type="AlphaFoldDB" id="W7CP59"/>
<sequence length="151" mass="17689">MSWTTGFLGAYVSLILLYLVYDYIIIDRLKGKTLLALRLRKRNIMDTLIFAALFAFIAIINLFRGGDIIVTYLLIALVALYLILSYVRQPQVRFKQDGFFYGNFFVRYDAIEQMNLAEDGILAIIANKRRHLLYARNIDELEQMLPYFTRE</sequence>
<keyword evidence="6 7" id="KW-0472">Membrane</keyword>
<evidence type="ECO:0000256" key="7">
    <source>
        <dbReference type="HAMAP-Rule" id="MF_01071"/>
    </source>
</evidence>
<protein>
    <recommendedName>
        <fullName evidence="7">UPF0266 membrane protein BCAMP_03780</fullName>
    </recommendedName>
</protein>
<dbReference type="Proteomes" id="UP000019243">
    <property type="component" value="Unassembled WGS sequence"/>
</dbReference>
<dbReference type="Pfam" id="PF06173">
    <property type="entry name" value="DUF986"/>
    <property type="match status" value="1"/>
</dbReference>
<keyword evidence="3 7" id="KW-1003">Cell membrane</keyword>
<evidence type="ECO:0000256" key="3">
    <source>
        <dbReference type="ARBA" id="ARBA00022475"/>
    </source>
</evidence>
<keyword evidence="5 7" id="KW-1133">Transmembrane helix</keyword>
<organism evidence="8 9">
    <name type="scientific">Brochothrix campestris FSL F6-1037</name>
    <dbReference type="NCBI Taxonomy" id="1265861"/>
    <lineage>
        <taxon>Bacteria</taxon>
        <taxon>Bacillati</taxon>
        <taxon>Bacillota</taxon>
        <taxon>Bacilli</taxon>
        <taxon>Bacillales</taxon>
        <taxon>Listeriaceae</taxon>
        <taxon>Brochothrix</taxon>
    </lineage>
</organism>
<reference evidence="8 9" key="1">
    <citation type="submission" date="2012-12" db="EMBL/GenBank/DDBJ databases">
        <title>Novel taxa of Listeriaceae from agricultural environments in the United States.</title>
        <authorList>
            <person name="den Bakker H.C."/>
            <person name="Allred A."/>
            <person name="Warchocki S."/>
            <person name="Wright E.M."/>
            <person name="Burrell A."/>
            <person name="Nightingale K.K."/>
            <person name="Kephart D."/>
            <person name="Wiedmann M."/>
        </authorList>
    </citation>
    <scope>NUCLEOTIDE SEQUENCE [LARGE SCALE GENOMIC DNA]</scope>
    <source>
        <strain evidence="8 9">FSL F6-1037</strain>
    </source>
</reference>
<dbReference type="InterPro" id="IPR009328">
    <property type="entry name" value="DUF986"/>
</dbReference>
<evidence type="ECO:0000256" key="5">
    <source>
        <dbReference type="ARBA" id="ARBA00022989"/>
    </source>
</evidence>
<proteinExistence type="inferred from homology"/>
<evidence type="ECO:0000256" key="4">
    <source>
        <dbReference type="ARBA" id="ARBA00022692"/>
    </source>
</evidence>
<comment type="subcellular location">
    <subcellularLocation>
        <location evidence="1 7">Cell membrane</location>
        <topology evidence="1 7">Multi-pass membrane protein</topology>
    </subcellularLocation>
</comment>
<dbReference type="GO" id="GO:0005886">
    <property type="term" value="C:plasma membrane"/>
    <property type="evidence" value="ECO:0007669"/>
    <property type="project" value="UniProtKB-SubCell"/>
</dbReference>
<dbReference type="STRING" id="1265861.BCAMP_03780"/>
<feature type="transmembrane region" description="Helical" evidence="7">
    <location>
        <begin position="44"/>
        <end position="63"/>
    </location>
</feature>
<evidence type="ECO:0000313" key="8">
    <source>
        <dbReference type="EMBL" id="EUJ41394.1"/>
    </source>
</evidence>
<evidence type="ECO:0000313" key="9">
    <source>
        <dbReference type="Proteomes" id="UP000019243"/>
    </source>
</evidence>
<keyword evidence="9" id="KW-1185">Reference proteome</keyword>